<proteinExistence type="predicted"/>
<dbReference type="RefSeq" id="WP_264503549.1">
    <property type="nucleotide sequence ID" value="NZ_JAPDDS010000019.1"/>
</dbReference>
<dbReference type="InterPro" id="IPR000983">
    <property type="entry name" value="Bac_GSPG_pilin"/>
</dbReference>
<keyword evidence="1" id="KW-0488">Methylation</keyword>
<accession>A0ABT3FVG7</accession>
<dbReference type="Pfam" id="PF07963">
    <property type="entry name" value="N_methyl"/>
    <property type="match status" value="1"/>
</dbReference>
<evidence type="ECO:0000313" key="4">
    <source>
        <dbReference type="Proteomes" id="UP001207930"/>
    </source>
</evidence>
<protein>
    <submittedName>
        <fullName evidence="3">Type II secretion system GspH family protein</fullName>
    </submittedName>
</protein>
<organism evidence="3 4">
    <name type="scientific">Luteolibacter flavescens</name>
    <dbReference type="NCBI Taxonomy" id="1859460"/>
    <lineage>
        <taxon>Bacteria</taxon>
        <taxon>Pseudomonadati</taxon>
        <taxon>Verrucomicrobiota</taxon>
        <taxon>Verrucomicrobiia</taxon>
        <taxon>Verrucomicrobiales</taxon>
        <taxon>Verrucomicrobiaceae</taxon>
        <taxon>Luteolibacter</taxon>
    </lineage>
</organism>
<dbReference type="PRINTS" id="PR00813">
    <property type="entry name" value="BCTERIALGSPG"/>
</dbReference>
<dbReference type="InterPro" id="IPR012902">
    <property type="entry name" value="N_methyl_site"/>
</dbReference>
<dbReference type="PROSITE" id="PS00409">
    <property type="entry name" value="PROKAR_NTER_METHYL"/>
    <property type="match status" value="1"/>
</dbReference>
<keyword evidence="2" id="KW-0472">Membrane</keyword>
<keyword evidence="2" id="KW-0812">Transmembrane</keyword>
<dbReference type="SUPFAM" id="SSF54523">
    <property type="entry name" value="Pili subunits"/>
    <property type="match status" value="1"/>
</dbReference>
<evidence type="ECO:0000313" key="3">
    <source>
        <dbReference type="EMBL" id="MCW1887593.1"/>
    </source>
</evidence>
<evidence type="ECO:0000256" key="1">
    <source>
        <dbReference type="ARBA" id="ARBA00022481"/>
    </source>
</evidence>
<name>A0ABT3FVG7_9BACT</name>
<keyword evidence="4" id="KW-1185">Reference proteome</keyword>
<dbReference type="InterPro" id="IPR045584">
    <property type="entry name" value="Pilin-like"/>
</dbReference>
<feature type="transmembrane region" description="Helical" evidence="2">
    <location>
        <begin position="12"/>
        <end position="36"/>
    </location>
</feature>
<gene>
    <name evidence="3" type="ORF">OKA04_22845</name>
</gene>
<dbReference type="Gene3D" id="3.30.700.10">
    <property type="entry name" value="Glycoprotein, Type 4 Pilin"/>
    <property type="match status" value="1"/>
</dbReference>
<dbReference type="PANTHER" id="PTHR30093">
    <property type="entry name" value="GENERAL SECRETION PATHWAY PROTEIN G"/>
    <property type="match status" value="1"/>
</dbReference>
<comment type="caution">
    <text evidence="3">The sequence shown here is derived from an EMBL/GenBank/DDBJ whole genome shotgun (WGS) entry which is preliminary data.</text>
</comment>
<dbReference type="EMBL" id="JAPDDS010000019">
    <property type="protein sequence ID" value="MCW1887593.1"/>
    <property type="molecule type" value="Genomic_DNA"/>
</dbReference>
<dbReference type="NCBIfam" id="TIGR02532">
    <property type="entry name" value="IV_pilin_GFxxxE"/>
    <property type="match status" value="1"/>
</dbReference>
<sequence length="191" mass="21231">MKTRPHRRLSRGFTLVELLVVISIIIVLAAMSFGVIGTVTKRQKTVETQATITALSQAMDAFYSDYNRMPSVGSSGDEMTTEGQAGADLITILLGKEESSSEMQNPKQISYLNTKVGKTKAKGGLIYSNGNKVQGLYDAWGEPLRIKFDDDFDDEISDPVTQGKIVRQKRFVVWSWGPDKKFGDNDEVKSW</sequence>
<evidence type="ECO:0000256" key="2">
    <source>
        <dbReference type="SAM" id="Phobius"/>
    </source>
</evidence>
<reference evidence="3 4" key="1">
    <citation type="submission" date="2022-10" db="EMBL/GenBank/DDBJ databases">
        <title>Luteolibacter flavescens strain MCCC 1K03193, whole genome shotgun sequencing project.</title>
        <authorList>
            <person name="Zhao G."/>
            <person name="Shen L."/>
        </authorList>
    </citation>
    <scope>NUCLEOTIDE SEQUENCE [LARGE SCALE GENOMIC DNA]</scope>
    <source>
        <strain evidence="3 4">MCCC 1K03193</strain>
    </source>
</reference>
<keyword evidence="2" id="KW-1133">Transmembrane helix</keyword>
<dbReference type="Proteomes" id="UP001207930">
    <property type="component" value="Unassembled WGS sequence"/>
</dbReference>